<evidence type="ECO:0000313" key="3">
    <source>
        <dbReference type="Proteomes" id="UP000572817"/>
    </source>
</evidence>
<comment type="caution">
    <text evidence="2">The sequence shown here is derived from an EMBL/GenBank/DDBJ whole genome shotgun (WGS) entry which is preliminary data.</text>
</comment>
<gene>
    <name evidence="2" type="ORF">GTA08_BOTSDO04673</name>
</gene>
<dbReference type="Pfam" id="PF26639">
    <property type="entry name" value="Het-6_barrel"/>
    <property type="match status" value="1"/>
</dbReference>
<dbReference type="Proteomes" id="UP000572817">
    <property type="component" value="Unassembled WGS sequence"/>
</dbReference>
<dbReference type="InterPro" id="IPR052895">
    <property type="entry name" value="HetReg/Transcr_Mod"/>
</dbReference>
<dbReference type="AlphaFoldDB" id="A0A8H4IVE3"/>
<accession>A0A8H4IVE3</accession>
<reference evidence="2" key="1">
    <citation type="submission" date="2020-04" db="EMBL/GenBank/DDBJ databases">
        <title>Genome Assembly and Annotation of Botryosphaeria dothidea sdau 11-99, a Latent Pathogen of Apple Fruit Ring Rot in China.</title>
        <authorList>
            <person name="Yu C."/>
            <person name="Diao Y."/>
            <person name="Lu Q."/>
            <person name="Zhao J."/>
            <person name="Cui S."/>
            <person name="Peng C."/>
            <person name="He B."/>
            <person name="Liu H."/>
        </authorList>
    </citation>
    <scope>NUCLEOTIDE SEQUENCE [LARGE SCALE GENOMIC DNA]</scope>
    <source>
        <strain evidence="2">Sdau11-99</strain>
    </source>
</reference>
<evidence type="ECO:0000259" key="1">
    <source>
        <dbReference type="Pfam" id="PF06985"/>
    </source>
</evidence>
<sequence length="636" mass="71837">MATQTEDGFSYQTLDPRYSEIRLVKLLPIPKSSDKAGYLPTIHCSLRKASLEDDPEYNALSYVWGDPRETRPILIDGKPFRVTVNLEAALRQLAVDLRQQRRSHTWLWVDAICINQTDTSERTHQVCQMSQLYRGAARVIVWLGPPAIDSDTAISTLHRIHDVAESSRTKLWVRSWPMFQFQEAPRPRTSASYIQAALDTVLEMLCADDHRCLDAVASLYERDWFRRVWVVQEVALAREAVLHCGDTKIDWATFYTAFWMLCGLRDYLNAVVSPKSRNLSVATFLNAKLENVSTVAFSWVLVDDETPLRQFLYFLGANANHSRLLASDERDYCFALLGLACDTHRLRIRADYEGTWKEVRIRLAKSCLEHYGLEMLSHCNITASTTPDRTGGETAPSWVPNWASPHLPKALSVYSHLNVRGGGDGRPYCASGSLRQHIDDASFNSAGKLKLWAIYVDVINEVGEGFPGTVVDYKNEETFDDLAIWLAGLRKLLPSVNEAYKAEKKVQDALWRAPIADRAHVHNYESIRAPAELEAGYKDLLNGGQSREAIRYASIAYYKLNRRRPFRASNGLLGIGPEELATNDHLWIPLGAHVPLILREAADGCWTIVGEAYIHGIMDGELTHHSSVQVKQIQIK</sequence>
<proteinExistence type="predicted"/>
<evidence type="ECO:0000313" key="2">
    <source>
        <dbReference type="EMBL" id="KAF4308315.1"/>
    </source>
</evidence>
<organism evidence="2 3">
    <name type="scientific">Botryosphaeria dothidea</name>
    <dbReference type="NCBI Taxonomy" id="55169"/>
    <lineage>
        <taxon>Eukaryota</taxon>
        <taxon>Fungi</taxon>
        <taxon>Dikarya</taxon>
        <taxon>Ascomycota</taxon>
        <taxon>Pezizomycotina</taxon>
        <taxon>Dothideomycetes</taxon>
        <taxon>Dothideomycetes incertae sedis</taxon>
        <taxon>Botryosphaeriales</taxon>
        <taxon>Botryosphaeriaceae</taxon>
        <taxon>Botryosphaeria</taxon>
    </lineage>
</organism>
<dbReference type="Pfam" id="PF06985">
    <property type="entry name" value="HET"/>
    <property type="match status" value="1"/>
</dbReference>
<dbReference type="PANTHER" id="PTHR24148:SF78">
    <property type="entry name" value="HETEROKARYON INCOMPATIBILITY DOMAIN-CONTAINING PROTEIN"/>
    <property type="match status" value="1"/>
</dbReference>
<keyword evidence="3" id="KW-1185">Reference proteome</keyword>
<dbReference type="InterPro" id="IPR010730">
    <property type="entry name" value="HET"/>
</dbReference>
<name>A0A8H4IVE3_9PEZI</name>
<dbReference type="EMBL" id="WWBZ02000022">
    <property type="protein sequence ID" value="KAF4308315.1"/>
    <property type="molecule type" value="Genomic_DNA"/>
</dbReference>
<dbReference type="PANTHER" id="PTHR24148">
    <property type="entry name" value="ANKYRIN REPEAT DOMAIN-CONTAINING PROTEIN 39 HOMOLOG-RELATED"/>
    <property type="match status" value="1"/>
</dbReference>
<feature type="domain" description="Heterokaryon incompatibility" evidence="1">
    <location>
        <begin position="57"/>
        <end position="233"/>
    </location>
</feature>
<protein>
    <submittedName>
        <fullName evidence="2">Heterokaryon incompatibility protein 6</fullName>
    </submittedName>
</protein>
<dbReference type="OrthoDB" id="2157530at2759"/>